<reference evidence="2 3" key="1">
    <citation type="submission" date="2017-09" db="EMBL/GenBank/DDBJ databases">
        <title>Depth-based differentiation of microbial function through sediment-hosted aquifers and enrichment of novel symbionts in the deep terrestrial subsurface.</title>
        <authorList>
            <person name="Probst A.J."/>
            <person name="Ladd B."/>
            <person name="Jarett J.K."/>
            <person name="Geller-Mcgrath D.E."/>
            <person name="Sieber C.M."/>
            <person name="Emerson J.B."/>
            <person name="Anantharaman K."/>
            <person name="Thomas B.C."/>
            <person name="Malmstrom R."/>
            <person name="Stieglmeier M."/>
            <person name="Klingl A."/>
            <person name="Woyke T."/>
            <person name="Ryan C.M."/>
            <person name="Banfield J.F."/>
        </authorList>
    </citation>
    <scope>NUCLEOTIDE SEQUENCE [LARGE SCALE GENOMIC DNA]</scope>
    <source>
        <strain evidence="2">CG11_big_fil_rev_8_21_14_0_20_39_34</strain>
    </source>
</reference>
<organism evidence="2 3">
    <name type="scientific">Candidatus Magasanikbacteria bacterium CG11_big_fil_rev_8_21_14_0_20_39_34</name>
    <dbReference type="NCBI Taxonomy" id="1974653"/>
    <lineage>
        <taxon>Bacteria</taxon>
        <taxon>Candidatus Magasanikiibacteriota</taxon>
    </lineage>
</organism>
<dbReference type="Pfam" id="PF12728">
    <property type="entry name" value="HTH_17"/>
    <property type="match status" value="1"/>
</dbReference>
<dbReference type="Gene3D" id="1.10.1660.10">
    <property type="match status" value="1"/>
</dbReference>
<evidence type="ECO:0000313" key="2">
    <source>
        <dbReference type="EMBL" id="PIR03777.1"/>
    </source>
</evidence>
<dbReference type="InterPro" id="IPR009061">
    <property type="entry name" value="DNA-bd_dom_put_sf"/>
</dbReference>
<accession>A0A2H0N4F3</accession>
<dbReference type="GO" id="GO:0003677">
    <property type="term" value="F:DNA binding"/>
    <property type="evidence" value="ECO:0007669"/>
    <property type="project" value="UniProtKB-KW"/>
</dbReference>
<dbReference type="EMBL" id="PCWN01000008">
    <property type="protein sequence ID" value="PIR03777.1"/>
    <property type="molecule type" value="Genomic_DNA"/>
</dbReference>
<name>A0A2H0N4F3_9BACT</name>
<gene>
    <name evidence="2" type="ORF">COV59_03835</name>
</gene>
<dbReference type="InterPro" id="IPR041657">
    <property type="entry name" value="HTH_17"/>
</dbReference>
<sequence length="61" mass="7281">MDTQKMPQLLTLKEACEILNCHPNTLRKWDNEGKLKAIRFGSRGDRRYKKENILMFIEKQT</sequence>
<proteinExistence type="predicted"/>
<keyword evidence="2" id="KW-0238">DNA-binding</keyword>
<dbReference type="SUPFAM" id="SSF46955">
    <property type="entry name" value="Putative DNA-binding domain"/>
    <property type="match status" value="1"/>
</dbReference>
<comment type="caution">
    <text evidence="2">The sequence shown here is derived from an EMBL/GenBank/DDBJ whole genome shotgun (WGS) entry which is preliminary data.</text>
</comment>
<dbReference type="Proteomes" id="UP000229600">
    <property type="component" value="Unassembled WGS sequence"/>
</dbReference>
<evidence type="ECO:0000259" key="1">
    <source>
        <dbReference type="Pfam" id="PF12728"/>
    </source>
</evidence>
<dbReference type="NCBIfam" id="TIGR01764">
    <property type="entry name" value="excise"/>
    <property type="match status" value="1"/>
</dbReference>
<protein>
    <submittedName>
        <fullName evidence="2">DNA-binding protein</fullName>
    </submittedName>
</protein>
<evidence type="ECO:0000313" key="3">
    <source>
        <dbReference type="Proteomes" id="UP000229600"/>
    </source>
</evidence>
<dbReference type="InterPro" id="IPR010093">
    <property type="entry name" value="SinI_DNA-bd"/>
</dbReference>
<feature type="domain" description="Helix-turn-helix" evidence="1">
    <location>
        <begin position="9"/>
        <end position="60"/>
    </location>
</feature>
<dbReference type="AlphaFoldDB" id="A0A2H0N4F3"/>